<dbReference type="Pfam" id="PF12589">
    <property type="entry name" value="WBS_methylT"/>
    <property type="match status" value="1"/>
</dbReference>
<keyword evidence="8" id="KW-0539">Nucleus</keyword>
<evidence type="ECO:0000256" key="1">
    <source>
        <dbReference type="ARBA" id="ARBA00004123"/>
    </source>
</evidence>
<dbReference type="SUPFAM" id="SSF53335">
    <property type="entry name" value="S-adenosyl-L-methionine-dependent methyltransferases"/>
    <property type="match status" value="1"/>
</dbReference>
<dbReference type="GO" id="GO:0070476">
    <property type="term" value="P:rRNA (guanine-N7)-methylation"/>
    <property type="evidence" value="ECO:0007669"/>
    <property type="project" value="InterPro"/>
</dbReference>
<evidence type="ECO:0000313" key="12">
    <source>
        <dbReference type="Proteomes" id="UP000044602"/>
    </source>
</evidence>
<comment type="subcellular location">
    <subcellularLocation>
        <location evidence="2">Cytoplasm</location>
    </subcellularLocation>
    <subcellularLocation>
        <location evidence="1">Nucleus</location>
    </subcellularLocation>
</comment>
<evidence type="ECO:0008006" key="13">
    <source>
        <dbReference type="Google" id="ProtNLM"/>
    </source>
</evidence>
<dbReference type="EMBL" id="CVQH01025749">
    <property type="protein sequence ID" value="CRK38919.1"/>
    <property type="molecule type" value="Genomic_DNA"/>
</dbReference>
<evidence type="ECO:0000256" key="3">
    <source>
        <dbReference type="ARBA" id="ARBA00005547"/>
    </source>
</evidence>
<evidence type="ECO:0000256" key="5">
    <source>
        <dbReference type="ARBA" id="ARBA00022603"/>
    </source>
</evidence>
<dbReference type="PANTHER" id="PTHR12734:SF0">
    <property type="entry name" value="18S RRNA (GUANINE-N(7))-METHYLTRANSFERASE-RELATED"/>
    <property type="match status" value="1"/>
</dbReference>
<feature type="domain" description="Methyltransferase type 11" evidence="9">
    <location>
        <begin position="52"/>
        <end position="160"/>
    </location>
</feature>
<dbReference type="AlphaFoldDB" id="A0A0G4MXQ5"/>
<comment type="similarity">
    <text evidence="3">Belongs to the class I-like SAM-binding methyltransferase superfamily. BUD23/WBSCR22 family.</text>
</comment>
<dbReference type="Pfam" id="PF08241">
    <property type="entry name" value="Methyltransf_11"/>
    <property type="match status" value="1"/>
</dbReference>
<dbReference type="InterPro" id="IPR013216">
    <property type="entry name" value="Methyltransf_11"/>
</dbReference>
<evidence type="ECO:0000256" key="6">
    <source>
        <dbReference type="ARBA" id="ARBA00022679"/>
    </source>
</evidence>
<evidence type="ECO:0000259" key="9">
    <source>
        <dbReference type="Pfam" id="PF08241"/>
    </source>
</evidence>
<dbReference type="Proteomes" id="UP000044602">
    <property type="component" value="Unassembled WGS sequence"/>
</dbReference>
<dbReference type="GO" id="GO:0016435">
    <property type="term" value="F:rRNA (guanine) methyltransferase activity"/>
    <property type="evidence" value="ECO:0007669"/>
    <property type="project" value="InterPro"/>
</dbReference>
<evidence type="ECO:0000256" key="4">
    <source>
        <dbReference type="ARBA" id="ARBA00022490"/>
    </source>
</evidence>
<evidence type="ECO:0000313" key="11">
    <source>
        <dbReference type="EMBL" id="CRK38919.1"/>
    </source>
</evidence>
<dbReference type="GO" id="GO:0005730">
    <property type="term" value="C:nucleolus"/>
    <property type="evidence" value="ECO:0007669"/>
    <property type="project" value="TreeGrafter"/>
</dbReference>
<keyword evidence="5" id="KW-0489">Methyltransferase</keyword>
<dbReference type="STRING" id="100787.A0A0G4MXQ5"/>
<name>A0A0G4MXQ5_VERLO</name>
<reference evidence="11 12" key="1">
    <citation type="submission" date="2015-05" db="EMBL/GenBank/DDBJ databases">
        <authorList>
            <person name="Wang D.B."/>
            <person name="Wang M."/>
        </authorList>
    </citation>
    <scope>NUCLEOTIDE SEQUENCE [LARGE SCALE GENOMIC DNA]</scope>
    <source>
        <strain evidence="11">VL1</strain>
    </source>
</reference>
<keyword evidence="4" id="KW-0963">Cytoplasm</keyword>
<organism evidence="11 12">
    <name type="scientific">Verticillium longisporum</name>
    <name type="common">Verticillium dahliae var. longisporum</name>
    <dbReference type="NCBI Taxonomy" id="100787"/>
    <lineage>
        <taxon>Eukaryota</taxon>
        <taxon>Fungi</taxon>
        <taxon>Dikarya</taxon>
        <taxon>Ascomycota</taxon>
        <taxon>Pezizomycotina</taxon>
        <taxon>Sordariomycetes</taxon>
        <taxon>Hypocreomycetidae</taxon>
        <taxon>Glomerellales</taxon>
        <taxon>Plectosphaerellaceae</taxon>
        <taxon>Verticillium</taxon>
    </lineage>
</organism>
<accession>A0A0G4MXQ5</accession>
<dbReference type="GO" id="GO:0005737">
    <property type="term" value="C:cytoplasm"/>
    <property type="evidence" value="ECO:0007669"/>
    <property type="project" value="UniProtKB-SubCell"/>
</dbReference>
<gene>
    <name evidence="11" type="ORF">BN1708_007897</name>
</gene>
<proteinExistence type="inferred from homology"/>
<dbReference type="FunFam" id="3.40.50.150:FF:000017">
    <property type="entry name" value="probable 18S rRNA (Guanine-N(7))-methyltransferase"/>
    <property type="match status" value="1"/>
</dbReference>
<dbReference type="InterPro" id="IPR022238">
    <property type="entry name" value="Bud23_C"/>
</dbReference>
<evidence type="ECO:0000259" key="10">
    <source>
        <dbReference type="Pfam" id="PF12589"/>
    </source>
</evidence>
<keyword evidence="12" id="KW-1185">Reference proteome</keyword>
<sequence length="461" mass="49183">MSRPEDTLAADIHYNDTEARKYTTSSRIQNIQASMTRRALELLDLQSPSLILDVGCGSGLSGEILTAELPEHGGPHTWIGMDVSPSMLDIALQRDVEGDLMLADIGQGVPFRAGSFDAAISISAIQWLCNAESSDTSPVGRLTRFFNGLYASLRRGGKAVCQFYPKNDTQRNMITQAAVKAGFGAGILEDDPETKNVKLYLVLTVGGGGAGGGAGDITGVVDGMDNVDVQDERRKAEKTGKGEIKKGSKAWIVHKKEQMERKGKVVKSTSKYTDSVTKRYHTVVHSFGTSLFIDMHHPDGNQVTTPTFLESTISGGRPPTVHDTPGLFLHYQVPKGRQQPLEQTTPLATRHTNDSFFRQQHEIHQPRTLVTRTQTNPAKRMRPPKIVQLTALAAIPASAGPVAYGICQAGCASVVTACYGAAGFTWGATLGATAPASVLACNAAFGTCCAACAAVALTPTP</sequence>
<keyword evidence="7" id="KW-0949">S-adenosyl-L-methionine</keyword>
<protein>
    <recommendedName>
        <fullName evidence="13">Methyltransferase type 11 domain-containing protein</fullName>
    </recommendedName>
</protein>
<evidence type="ECO:0000256" key="2">
    <source>
        <dbReference type="ARBA" id="ARBA00004496"/>
    </source>
</evidence>
<keyword evidence="6" id="KW-0808">Transferase</keyword>
<dbReference type="Gene3D" id="3.40.50.150">
    <property type="entry name" value="Vaccinia Virus protein VP39"/>
    <property type="match status" value="1"/>
</dbReference>
<dbReference type="CDD" id="cd02440">
    <property type="entry name" value="AdoMet_MTases"/>
    <property type="match status" value="1"/>
</dbReference>
<evidence type="ECO:0000256" key="8">
    <source>
        <dbReference type="ARBA" id="ARBA00023242"/>
    </source>
</evidence>
<dbReference type="InterPro" id="IPR039769">
    <property type="entry name" value="Bud23-like"/>
</dbReference>
<evidence type="ECO:0000256" key="7">
    <source>
        <dbReference type="ARBA" id="ARBA00022691"/>
    </source>
</evidence>
<feature type="domain" description="18S rRNA (guanine(1575)-N(7))-methyltransferase Bud23 C-terminal" evidence="10">
    <location>
        <begin position="223"/>
        <end position="273"/>
    </location>
</feature>
<dbReference type="InterPro" id="IPR029063">
    <property type="entry name" value="SAM-dependent_MTases_sf"/>
</dbReference>
<dbReference type="PANTHER" id="PTHR12734">
    <property type="entry name" value="METHYLTRANSFERASE-RELATED"/>
    <property type="match status" value="1"/>
</dbReference>